<dbReference type="GO" id="GO:0005634">
    <property type="term" value="C:nucleus"/>
    <property type="evidence" value="ECO:0007669"/>
    <property type="project" value="UniProtKB-SubCell"/>
</dbReference>
<evidence type="ECO:0000256" key="6">
    <source>
        <dbReference type="ARBA" id="ARBA00023242"/>
    </source>
</evidence>
<dbReference type="Gene3D" id="1.10.10.60">
    <property type="entry name" value="Homeodomain-like"/>
    <property type="match status" value="2"/>
</dbReference>
<dbReference type="InterPro" id="IPR044634">
    <property type="entry name" value="Zuotin/DnaJC2"/>
</dbReference>
<dbReference type="InterPro" id="IPR001623">
    <property type="entry name" value="DnaJ_domain"/>
</dbReference>
<dbReference type="PROSITE" id="PS50076">
    <property type="entry name" value="DNAJ_2"/>
    <property type="match status" value="1"/>
</dbReference>
<dbReference type="SMART" id="SM00271">
    <property type="entry name" value="DnaJ"/>
    <property type="match status" value="1"/>
</dbReference>
<sequence length="626" mass="73299">MELVETDECIILNTISPLRKIVVEAVGASFLYLVTHTKLETPFERNQLHGQDSQSSDDEDVVEYQFEDDLDYLRSLDPKEWKDQDHYAVLGLKKLRHKATEDDIKRAYKQKILKHHPDKRKAMGEEVRRDDDYFTCITRAWEMLGNPVKRRSYDSVDPCFNDDLPEEKDAKSNFYEVMGKAFEDNSRWSEKKPVPQLGGIDTPREKVERFYSFWYDFESWREYSYLDEEDKESGQDRDMRKWIEKKNKATRAKRKKEEMTRIRSLVDMAYNLDPRIKKFQQEDKDKKTAVKRAKQEAAKARQKEEERLAREAAEKERLEREKRESEEKARMDALKQEREVQKKALRKERKALRDLCKSNDYYAENPAENIKHMESVEKICELFKLAQLEEAMKKLQKDGRVAFLNIVAETEEKIEAERRAAIFGNDARNTPERQVKTYTAPWTENDLQLLIKAVNLFPAGTNQRWDVVANFINQHGNPSNGVKRDAKEVLAKAKDLQSTDFSKSSLKEQANKKAYDNFIAEKKSKEAIDERMPAVTERLDHPVSNGSISNSAVSEDTKETKKEPVPWTPVEQKLLEQALKTYPSTVPDRWDQIAGCIPTRTKKECMRRYKELVELVKAKKAAQVMK</sequence>
<dbReference type="GO" id="GO:0005829">
    <property type="term" value="C:cytosol"/>
    <property type="evidence" value="ECO:0007669"/>
    <property type="project" value="TreeGrafter"/>
</dbReference>
<dbReference type="InterPro" id="IPR001005">
    <property type="entry name" value="SANT/Myb"/>
</dbReference>
<dbReference type="GO" id="GO:0051083">
    <property type="term" value="P:'de novo' cotranslational protein folding"/>
    <property type="evidence" value="ECO:0007669"/>
    <property type="project" value="InterPro"/>
</dbReference>
<dbReference type="Pfam" id="PF21884">
    <property type="entry name" value="ZUO1-like_ZHD"/>
    <property type="match status" value="1"/>
</dbReference>
<dbReference type="InterPro" id="IPR018253">
    <property type="entry name" value="DnaJ_domain_CS"/>
</dbReference>
<feature type="region of interest" description="Disordered" evidence="7">
    <location>
        <begin position="540"/>
        <end position="565"/>
    </location>
</feature>
<evidence type="ECO:0000256" key="4">
    <source>
        <dbReference type="ARBA" id="ARBA00022737"/>
    </source>
</evidence>
<evidence type="ECO:0000259" key="9">
    <source>
        <dbReference type="PROSITE" id="PS50090"/>
    </source>
</evidence>
<dbReference type="Pfam" id="PF00249">
    <property type="entry name" value="Myb_DNA-binding"/>
    <property type="match status" value="1"/>
</dbReference>
<dbReference type="GeneID" id="107269898"/>
<dbReference type="PROSITE" id="PS00636">
    <property type="entry name" value="DNAJ_1"/>
    <property type="match status" value="1"/>
</dbReference>
<dbReference type="FunFam" id="1.10.10.60:FF:000180">
    <property type="entry name" value="DnaJ (Hsp40) homolog, subfamily C, member 2"/>
    <property type="match status" value="1"/>
</dbReference>
<evidence type="ECO:0000256" key="2">
    <source>
        <dbReference type="ARBA" id="ARBA00004496"/>
    </source>
</evidence>
<evidence type="ECO:0000256" key="7">
    <source>
        <dbReference type="SAM" id="MobiDB-lite"/>
    </source>
</evidence>
<dbReference type="InterPro" id="IPR009057">
    <property type="entry name" value="Homeodomain-like_sf"/>
</dbReference>
<dbReference type="GO" id="GO:0043022">
    <property type="term" value="F:ribosome binding"/>
    <property type="evidence" value="ECO:0007669"/>
    <property type="project" value="InterPro"/>
</dbReference>
<dbReference type="CDD" id="cd00167">
    <property type="entry name" value="SANT"/>
    <property type="match status" value="1"/>
</dbReference>
<evidence type="ECO:0000256" key="3">
    <source>
        <dbReference type="ARBA" id="ARBA00022490"/>
    </source>
</evidence>
<dbReference type="InterPro" id="IPR042569">
    <property type="entry name" value="RAC_head_sf"/>
</dbReference>
<name>A0AAJ7FN00_CEPCN</name>
<dbReference type="InterPro" id="IPR036869">
    <property type="entry name" value="J_dom_sf"/>
</dbReference>
<accession>A0AAJ7FN00</accession>
<dbReference type="Proteomes" id="UP000694920">
    <property type="component" value="Unplaced"/>
</dbReference>
<gene>
    <name evidence="11" type="primary">LOC107269898</name>
</gene>
<dbReference type="CDD" id="cd06257">
    <property type="entry name" value="DnaJ"/>
    <property type="match status" value="1"/>
</dbReference>
<dbReference type="Pfam" id="PF23082">
    <property type="entry name" value="Myb_DNA-binding_2"/>
    <property type="match status" value="1"/>
</dbReference>
<feature type="region of interest" description="Disordered" evidence="7">
    <location>
        <begin position="279"/>
        <end position="340"/>
    </location>
</feature>
<keyword evidence="5" id="KW-0143">Chaperone</keyword>
<organism evidence="10 11">
    <name type="scientific">Cephus cinctus</name>
    <name type="common">Wheat stem sawfly</name>
    <dbReference type="NCBI Taxonomy" id="211228"/>
    <lineage>
        <taxon>Eukaryota</taxon>
        <taxon>Metazoa</taxon>
        <taxon>Ecdysozoa</taxon>
        <taxon>Arthropoda</taxon>
        <taxon>Hexapoda</taxon>
        <taxon>Insecta</taxon>
        <taxon>Pterygota</taxon>
        <taxon>Neoptera</taxon>
        <taxon>Endopterygota</taxon>
        <taxon>Hymenoptera</taxon>
        <taxon>Cephoidea</taxon>
        <taxon>Cephidae</taxon>
        <taxon>Cephus</taxon>
    </lineage>
</organism>
<feature type="domain" description="Myb-like" evidence="9">
    <location>
        <begin position="559"/>
        <end position="613"/>
    </location>
</feature>
<dbReference type="Pfam" id="PF00226">
    <property type="entry name" value="DnaJ"/>
    <property type="match status" value="1"/>
</dbReference>
<reference evidence="11" key="1">
    <citation type="submission" date="2025-08" db="UniProtKB">
        <authorList>
            <consortium name="RefSeq"/>
        </authorList>
    </citation>
    <scope>IDENTIFICATION</scope>
</reference>
<protein>
    <submittedName>
        <fullName evidence="11">DnaJ homolog subfamily C member 2</fullName>
    </submittedName>
</protein>
<dbReference type="InterPro" id="IPR054076">
    <property type="entry name" value="ZUO1-like_ZHD"/>
</dbReference>
<dbReference type="Gene3D" id="1.10.287.110">
    <property type="entry name" value="DnaJ domain"/>
    <property type="match status" value="1"/>
</dbReference>
<dbReference type="PANTHER" id="PTHR43999">
    <property type="entry name" value="DNAJ HOMOLOG SUBFAMILY C MEMBER 2"/>
    <property type="match status" value="1"/>
</dbReference>
<keyword evidence="10" id="KW-1185">Reference proteome</keyword>
<feature type="compositionally biased region" description="Basic and acidic residues" evidence="7">
    <location>
        <begin position="555"/>
        <end position="564"/>
    </location>
</feature>
<dbReference type="PROSITE" id="PS50090">
    <property type="entry name" value="MYB_LIKE"/>
    <property type="match status" value="1"/>
</dbReference>
<dbReference type="GO" id="GO:0006450">
    <property type="term" value="P:regulation of translational fidelity"/>
    <property type="evidence" value="ECO:0007669"/>
    <property type="project" value="InterPro"/>
</dbReference>
<proteinExistence type="predicted"/>
<keyword evidence="6" id="KW-0539">Nucleus</keyword>
<evidence type="ECO:0000256" key="1">
    <source>
        <dbReference type="ARBA" id="ARBA00004123"/>
    </source>
</evidence>
<dbReference type="Gene3D" id="1.10.8.840">
    <property type="entry name" value="Ribosome-associated complex head domain"/>
    <property type="match status" value="1"/>
</dbReference>
<evidence type="ECO:0000313" key="11">
    <source>
        <dbReference type="RefSeq" id="XP_015599796.1"/>
    </source>
</evidence>
<dbReference type="SMART" id="SM00717">
    <property type="entry name" value="SANT"/>
    <property type="match status" value="2"/>
</dbReference>
<dbReference type="Pfam" id="PF16717">
    <property type="entry name" value="RAC_head"/>
    <property type="match status" value="1"/>
</dbReference>
<dbReference type="PANTHER" id="PTHR43999:SF1">
    <property type="entry name" value="DNAJ HOMOLOG SUBFAMILY C MEMBER 2"/>
    <property type="match status" value="1"/>
</dbReference>
<evidence type="ECO:0000259" key="8">
    <source>
        <dbReference type="PROSITE" id="PS50076"/>
    </source>
</evidence>
<feature type="compositionally biased region" description="Polar residues" evidence="7">
    <location>
        <begin position="544"/>
        <end position="554"/>
    </location>
</feature>
<dbReference type="SUPFAM" id="SSF46689">
    <property type="entry name" value="Homeodomain-like"/>
    <property type="match status" value="2"/>
</dbReference>
<dbReference type="SUPFAM" id="SSF46565">
    <property type="entry name" value="Chaperone J-domain"/>
    <property type="match status" value="1"/>
</dbReference>
<dbReference type="AlphaFoldDB" id="A0AAJ7FN00"/>
<evidence type="ECO:0000256" key="5">
    <source>
        <dbReference type="ARBA" id="ARBA00023186"/>
    </source>
</evidence>
<feature type="domain" description="J" evidence="8">
    <location>
        <begin position="85"/>
        <end position="157"/>
    </location>
</feature>
<comment type="subcellular location">
    <subcellularLocation>
        <location evidence="2">Cytoplasm</location>
    </subcellularLocation>
    <subcellularLocation>
        <location evidence="1">Nucleus</location>
    </subcellularLocation>
</comment>
<dbReference type="KEGG" id="ccin:107269898"/>
<evidence type="ECO:0000313" key="10">
    <source>
        <dbReference type="Proteomes" id="UP000694920"/>
    </source>
</evidence>
<dbReference type="InterPro" id="IPR032003">
    <property type="entry name" value="RAC_head"/>
</dbReference>
<keyword evidence="4" id="KW-0677">Repeat</keyword>
<dbReference type="GO" id="GO:0030544">
    <property type="term" value="F:Hsp70 protein binding"/>
    <property type="evidence" value="ECO:0007669"/>
    <property type="project" value="InterPro"/>
</dbReference>
<dbReference type="RefSeq" id="XP_015599796.1">
    <property type="nucleotide sequence ID" value="XM_015744310.2"/>
</dbReference>
<keyword evidence="3" id="KW-0963">Cytoplasm</keyword>